<keyword evidence="2" id="KW-1185">Reference proteome</keyword>
<organism evidence="1 2">
    <name type="scientific">Diphasiastrum complanatum</name>
    <name type="common">Issler's clubmoss</name>
    <name type="synonym">Lycopodium complanatum</name>
    <dbReference type="NCBI Taxonomy" id="34168"/>
    <lineage>
        <taxon>Eukaryota</taxon>
        <taxon>Viridiplantae</taxon>
        <taxon>Streptophyta</taxon>
        <taxon>Embryophyta</taxon>
        <taxon>Tracheophyta</taxon>
        <taxon>Lycopodiopsida</taxon>
        <taxon>Lycopodiales</taxon>
        <taxon>Lycopodiaceae</taxon>
        <taxon>Lycopodioideae</taxon>
        <taxon>Diphasiastrum</taxon>
    </lineage>
</organism>
<gene>
    <name evidence="1" type="ORF">O6H91_10G053200</name>
</gene>
<name>A0ACC2CH97_DIPCM</name>
<evidence type="ECO:0000313" key="1">
    <source>
        <dbReference type="EMBL" id="KAJ7541300.1"/>
    </source>
</evidence>
<comment type="caution">
    <text evidence="1">The sequence shown here is derived from an EMBL/GenBank/DDBJ whole genome shotgun (WGS) entry which is preliminary data.</text>
</comment>
<evidence type="ECO:0000313" key="2">
    <source>
        <dbReference type="Proteomes" id="UP001162992"/>
    </source>
</evidence>
<proteinExistence type="predicted"/>
<protein>
    <submittedName>
        <fullName evidence="1">Uncharacterized protein</fullName>
    </submittedName>
</protein>
<dbReference type="EMBL" id="CM055101">
    <property type="protein sequence ID" value="KAJ7541300.1"/>
    <property type="molecule type" value="Genomic_DNA"/>
</dbReference>
<accession>A0ACC2CH97</accession>
<reference evidence="2" key="1">
    <citation type="journal article" date="2024" name="Proc. Natl. Acad. Sci. U.S.A.">
        <title>Extraordinary preservation of gene collinearity over three hundred million years revealed in homosporous lycophytes.</title>
        <authorList>
            <person name="Li C."/>
            <person name="Wickell D."/>
            <person name="Kuo L.Y."/>
            <person name="Chen X."/>
            <person name="Nie B."/>
            <person name="Liao X."/>
            <person name="Peng D."/>
            <person name="Ji J."/>
            <person name="Jenkins J."/>
            <person name="Williams M."/>
            <person name="Shu S."/>
            <person name="Plott C."/>
            <person name="Barry K."/>
            <person name="Rajasekar S."/>
            <person name="Grimwood J."/>
            <person name="Han X."/>
            <person name="Sun S."/>
            <person name="Hou Z."/>
            <person name="He W."/>
            <person name="Dai G."/>
            <person name="Sun C."/>
            <person name="Schmutz J."/>
            <person name="Leebens-Mack J.H."/>
            <person name="Li F.W."/>
            <person name="Wang L."/>
        </authorList>
    </citation>
    <scope>NUCLEOTIDE SEQUENCE [LARGE SCALE GENOMIC DNA]</scope>
    <source>
        <strain evidence="2">cv. PW_Plant_1</strain>
    </source>
</reference>
<sequence>MKIPQILHFELMHHVSLTFIEFHNITASHYDIVNIYCDSIPISNMQASVKASVAHEEHALMTSMKSLKGKEGDRGGKATGWPKDDRCPNKDQARRPGRETGSEGQTSNGSCGLRQ</sequence>
<dbReference type="Proteomes" id="UP001162992">
    <property type="component" value="Chromosome 10"/>
</dbReference>